<dbReference type="PANTHER" id="PTHR30026">
    <property type="entry name" value="OUTER MEMBRANE PROTEIN TOLC"/>
    <property type="match status" value="1"/>
</dbReference>
<keyword evidence="7" id="KW-0998">Cell outer membrane</keyword>
<reference evidence="9 10" key="1">
    <citation type="submission" date="2015-08" db="EMBL/GenBank/DDBJ databases">
        <authorList>
            <person name="Babu N.S."/>
            <person name="Beckwith C.J."/>
            <person name="Beseler K.G."/>
            <person name="Brison A."/>
            <person name="Carone J.V."/>
            <person name="Caskin T.P."/>
            <person name="Diamond M."/>
            <person name="Durham M.E."/>
            <person name="Foxe J.M."/>
            <person name="Go M."/>
            <person name="Henderson B.A."/>
            <person name="Jones I.B."/>
            <person name="McGettigan J.A."/>
            <person name="Micheletti S.J."/>
            <person name="Nasrallah M.E."/>
            <person name="Ortiz D."/>
            <person name="Piller C.R."/>
            <person name="Privatt S.R."/>
            <person name="Schneider S.L."/>
            <person name="Sharp S."/>
            <person name="Smith T.C."/>
            <person name="Stanton J.D."/>
            <person name="Ullery H.E."/>
            <person name="Wilson R.J."/>
            <person name="Serrano M.G."/>
            <person name="Buck G."/>
            <person name="Lee V."/>
            <person name="Wang Y."/>
            <person name="Carvalho R."/>
            <person name="Voegtly L."/>
            <person name="Shi R."/>
            <person name="Duckworth R."/>
            <person name="Johnson A."/>
            <person name="Loviza R."/>
            <person name="Walstead R."/>
            <person name="Shah Z."/>
            <person name="Kiflezghi M."/>
            <person name="Wade K."/>
            <person name="Ball S.L."/>
            <person name="Bradley K.W."/>
            <person name="Asai D.J."/>
            <person name="Bowman C.A."/>
            <person name="Russell D.A."/>
            <person name="Pope W.H."/>
            <person name="Jacobs-Sera D."/>
            <person name="Hendrix R.W."/>
            <person name="Hatfull G.F."/>
        </authorList>
    </citation>
    <scope>NUCLEOTIDE SEQUENCE [LARGE SCALE GENOMIC DNA]</scope>
    <source>
        <strain evidence="9 10">DSM 27710</strain>
    </source>
</reference>
<dbReference type="GO" id="GO:0009279">
    <property type="term" value="C:cell outer membrane"/>
    <property type="evidence" value="ECO:0007669"/>
    <property type="project" value="UniProtKB-SubCell"/>
</dbReference>
<dbReference type="Gene3D" id="1.20.1600.10">
    <property type="entry name" value="Outer membrane efflux proteins (OEP)"/>
    <property type="match status" value="1"/>
</dbReference>
<dbReference type="GO" id="GO:0015562">
    <property type="term" value="F:efflux transmembrane transporter activity"/>
    <property type="evidence" value="ECO:0007669"/>
    <property type="project" value="InterPro"/>
</dbReference>
<organism evidence="9 10">
    <name type="scientific">Vulgatibacter incomptus</name>
    <dbReference type="NCBI Taxonomy" id="1391653"/>
    <lineage>
        <taxon>Bacteria</taxon>
        <taxon>Pseudomonadati</taxon>
        <taxon>Myxococcota</taxon>
        <taxon>Myxococcia</taxon>
        <taxon>Myxococcales</taxon>
        <taxon>Cystobacterineae</taxon>
        <taxon>Vulgatibacteraceae</taxon>
        <taxon>Vulgatibacter</taxon>
    </lineage>
</organism>
<evidence type="ECO:0000256" key="7">
    <source>
        <dbReference type="ARBA" id="ARBA00023237"/>
    </source>
</evidence>
<dbReference type="STRING" id="1391653.AKJ08_3532"/>
<dbReference type="Proteomes" id="UP000055590">
    <property type="component" value="Chromosome"/>
</dbReference>
<comment type="subcellular location">
    <subcellularLocation>
        <location evidence="1">Cell outer membrane</location>
    </subcellularLocation>
</comment>
<evidence type="ECO:0000313" key="10">
    <source>
        <dbReference type="Proteomes" id="UP000055590"/>
    </source>
</evidence>
<evidence type="ECO:0000256" key="2">
    <source>
        <dbReference type="ARBA" id="ARBA00007613"/>
    </source>
</evidence>
<evidence type="ECO:0000256" key="6">
    <source>
        <dbReference type="ARBA" id="ARBA00023136"/>
    </source>
</evidence>
<dbReference type="InterPro" id="IPR003423">
    <property type="entry name" value="OMP_efflux"/>
</dbReference>
<keyword evidence="5" id="KW-0812">Transmembrane</keyword>
<dbReference type="SUPFAM" id="SSF56954">
    <property type="entry name" value="Outer membrane efflux proteins (OEP)"/>
    <property type="match status" value="1"/>
</dbReference>
<sequence>MTLEEARSEARAHAPETAELEARVRGAEILLEDASRRLRHDPSLSIDFSPASAAGTSAGYSATVGARFPIDVSGSWSSRKGSAEADLERTRYDREDALRALDEAVDVAFAQLAAAQRAVTSAKRVSALFELAVDAERQRFEVGQGNRIDLDAAEIDAADARAGLEQARGAVETTRVALARLMACGLEPYLEVEDPDEPSNAPDENEPDAVIERDPRVRAAEAEAHAMELAVRMNERLMWPVPTVGVDFITRRSDIPEGSFHGPSSAGLSAAWPEKEVVLSLGVPIPIFEGAREPRAQARAASLGASARVAIVRSNVRAELQQAWAAYMAAANAHRELVPTAAIISRDFELLGRAVESGAMDAVARGVALRRLEAATRRLDLAVLELRVARASWLRQSRSR</sequence>
<evidence type="ECO:0000256" key="8">
    <source>
        <dbReference type="SAM" id="MobiDB-lite"/>
    </source>
</evidence>
<keyword evidence="10" id="KW-1185">Reference proteome</keyword>
<evidence type="ECO:0000256" key="5">
    <source>
        <dbReference type="ARBA" id="ARBA00022692"/>
    </source>
</evidence>
<protein>
    <submittedName>
        <fullName evidence="9">Heavy metal RND efflux outer membrane protein, CzcC family</fullName>
    </submittedName>
</protein>
<dbReference type="KEGG" id="vin:AKJ08_3532"/>
<keyword evidence="6" id="KW-0472">Membrane</keyword>
<dbReference type="PANTHER" id="PTHR30026:SF20">
    <property type="entry name" value="OUTER MEMBRANE PROTEIN TOLC"/>
    <property type="match status" value="1"/>
</dbReference>
<dbReference type="GO" id="GO:0015288">
    <property type="term" value="F:porin activity"/>
    <property type="evidence" value="ECO:0007669"/>
    <property type="project" value="TreeGrafter"/>
</dbReference>
<proteinExistence type="inferred from homology"/>
<feature type="compositionally biased region" description="Acidic residues" evidence="8">
    <location>
        <begin position="191"/>
        <end position="209"/>
    </location>
</feature>
<name>A0A0K1PHZ0_9BACT</name>
<dbReference type="AlphaFoldDB" id="A0A0K1PHZ0"/>
<keyword evidence="4" id="KW-1134">Transmembrane beta strand</keyword>
<keyword evidence="3" id="KW-0813">Transport</keyword>
<dbReference type="GO" id="GO:1990281">
    <property type="term" value="C:efflux pump complex"/>
    <property type="evidence" value="ECO:0007669"/>
    <property type="project" value="TreeGrafter"/>
</dbReference>
<comment type="similarity">
    <text evidence="2">Belongs to the outer membrane factor (OMF) (TC 1.B.17) family.</text>
</comment>
<dbReference type="Pfam" id="PF02321">
    <property type="entry name" value="OEP"/>
    <property type="match status" value="1"/>
</dbReference>
<dbReference type="EMBL" id="CP012332">
    <property type="protein sequence ID" value="AKU93145.1"/>
    <property type="molecule type" value="Genomic_DNA"/>
</dbReference>
<feature type="region of interest" description="Disordered" evidence="8">
    <location>
        <begin position="191"/>
        <end position="211"/>
    </location>
</feature>
<evidence type="ECO:0000256" key="1">
    <source>
        <dbReference type="ARBA" id="ARBA00004442"/>
    </source>
</evidence>
<evidence type="ECO:0000256" key="4">
    <source>
        <dbReference type="ARBA" id="ARBA00022452"/>
    </source>
</evidence>
<gene>
    <name evidence="9" type="ORF">AKJ08_3532</name>
</gene>
<evidence type="ECO:0000313" key="9">
    <source>
        <dbReference type="EMBL" id="AKU93145.1"/>
    </source>
</evidence>
<evidence type="ECO:0000256" key="3">
    <source>
        <dbReference type="ARBA" id="ARBA00022448"/>
    </source>
</evidence>
<dbReference type="InterPro" id="IPR051906">
    <property type="entry name" value="TolC-like"/>
</dbReference>
<accession>A0A0K1PHZ0</accession>